<reference evidence="1" key="5">
    <citation type="journal article" date="2021" name="G3 (Bethesda)">
        <title>Aegilops tauschii genome assembly Aet v5.0 features greater sequence contiguity and improved annotation.</title>
        <authorList>
            <person name="Wang L."/>
            <person name="Zhu T."/>
            <person name="Rodriguez J.C."/>
            <person name="Deal K.R."/>
            <person name="Dubcovsky J."/>
            <person name="McGuire P.E."/>
            <person name="Lux T."/>
            <person name="Spannagl M."/>
            <person name="Mayer K.F.X."/>
            <person name="Baldrich P."/>
            <person name="Meyers B.C."/>
            <person name="Huo N."/>
            <person name="Gu Y.Q."/>
            <person name="Zhou H."/>
            <person name="Devos K.M."/>
            <person name="Bennetzen J.L."/>
            <person name="Unver T."/>
            <person name="Budak H."/>
            <person name="Gulick P.J."/>
            <person name="Galiba G."/>
            <person name="Kalapos B."/>
            <person name="Nelson D.R."/>
            <person name="Li P."/>
            <person name="You F.M."/>
            <person name="Luo M.C."/>
            <person name="Dvorak J."/>
        </authorList>
    </citation>
    <scope>NUCLEOTIDE SEQUENCE [LARGE SCALE GENOMIC DNA]</scope>
    <source>
        <strain evidence="1">cv. AL8/78</strain>
    </source>
</reference>
<keyword evidence="2" id="KW-1185">Reference proteome</keyword>
<reference evidence="1" key="3">
    <citation type="journal article" date="2017" name="Nature">
        <title>Genome sequence of the progenitor of the wheat D genome Aegilops tauschii.</title>
        <authorList>
            <person name="Luo M.C."/>
            <person name="Gu Y.Q."/>
            <person name="Puiu D."/>
            <person name="Wang H."/>
            <person name="Twardziok S.O."/>
            <person name="Deal K.R."/>
            <person name="Huo N."/>
            <person name="Zhu T."/>
            <person name="Wang L."/>
            <person name="Wang Y."/>
            <person name="McGuire P.E."/>
            <person name="Liu S."/>
            <person name="Long H."/>
            <person name="Ramasamy R.K."/>
            <person name="Rodriguez J.C."/>
            <person name="Van S.L."/>
            <person name="Yuan L."/>
            <person name="Wang Z."/>
            <person name="Xia Z."/>
            <person name="Xiao L."/>
            <person name="Anderson O.D."/>
            <person name="Ouyang S."/>
            <person name="Liang Y."/>
            <person name="Zimin A.V."/>
            <person name="Pertea G."/>
            <person name="Qi P."/>
            <person name="Bennetzen J.L."/>
            <person name="Dai X."/>
            <person name="Dawson M.W."/>
            <person name="Muller H.G."/>
            <person name="Kugler K."/>
            <person name="Rivarola-Duarte L."/>
            <person name="Spannagl M."/>
            <person name="Mayer K.F.X."/>
            <person name="Lu F.H."/>
            <person name="Bevan M.W."/>
            <person name="Leroy P."/>
            <person name="Li P."/>
            <person name="You F.M."/>
            <person name="Sun Q."/>
            <person name="Liu Z."/>
            <person name="Lyons E."/>
            <person name="Wicker T."/>
            <person name="Salzberg S.L."/>
            <person name="Devos K.M."/>
            <person name="Dvorak J."/>
        </authorList>
    </citation>
    <scope>NUCLEOTIDE SEQUENCE [LARGE SCALE GENOMIC DNA]</scope>
    <source>
        <strain evidence="1">cv. AL8/78</strain>
    </source>
</reference>
<evidence type="ECO:0000313" key="1">
    <source>
        <dbReference type="EnsemblPlants" id="AET5Gv20483000.8"/>
    </source>
</evidence>
<dbReference type="EnsemblPlants" id="AET5Gv20483000.8">
    <property type="protein sequence ID" value="AET5Gv20483000.8"/>
    <property type="gene ID" value="AET5Gv20483000"/>
</dbReference>
<organism evidence="1 2">
    <name type="scientific">Aegilops tauschii subsp. strangulata</name>
    <name type="common">Goatgrass</name>
    <dbReference type="NCBI Taxonomy" id="200361"/>
    <lineage>
        <taxon>Eukaryota</taxon>
        <taxon>Viridiplantae</taxon>
        <taxon>Streptophyta</taxon>
        <taxon>Embryophyta</taxon>
        <taxon>Tracheophyta</taxon>
        <taxon>Spermatophyta</taxon>
        <taxon>Magnoliopsida</taxon>
        <taxon>Liliopsida</taxon>
        <taxon>Poales</taxon>
        <taxon>Poaceae</taxon>
        <taxon>BOP clade</taxon>
        <taxon>Pooideae</taxon>
        <taxon>Triticodae</taxon>
        <taxon>Triticeae</taxon>
        <taxon>Triticinae</taxon>
        <taxon>Aegilops</taxon>
    </lineage>
</organism>
<reference evidence="2" key="1">
    <citation type="journal article" date="2014" name="Science">
        <title>Ancient hybridizations among the ancestral genomes of bread wheat.</title>
        <authorList>
            <consortium name="International Wheat Genome Sequencing Consortium,"/>
            <person name="Marcussen T."/>
            <person name="Sandve S.R."/>
            <person name="Heier L."/>
            <person name="Spannagl M."/>
            <person name="Pfeifer M."/>
            <person name="Jakobsen K.S."/>
            <person name="Wulff B.B."/>
            <person name="Steuernagel B."/>
            <person name="Mayer K.F."/>
            <person name="Olsen O.A."/>
        </authorList>
    </citation>
    <scope>NUCLEOTIDE SEQUENCE [LARGE SCALE GENOMIC DNA]</scope>
    <source>
        <strain evidence="2">cv. AL8/78</strain>
    </source>
</reference>
<protein>
    <submittedName>
        <fullName evidence="1">Uncharacterized protein</fullName>
    </submittedName>
</protein>
<dbReference type="AlphaFoldDB" id="A0A453KQF4"/>
<accession>A0A453KQF4</accession>
<reference evidence="1" key="4">
    <citation type="submission" date="2019-03" db="UniProtKB">
        <authorList>
            <consortium name="EnsemblPlants"/>
        </authorList>
    </citation>
    <scope>IDENTIFICATION</scope>
</reference>
<sequence length="67" mass="7619">VSGAYQRSIGIGYGIRYRFASCLKYRCIRGHNLCAAVYYSALISLVYYSNIDLHILHPLQATEHNHS</sequence>
<proteinExistence type="predicted"/>
<dbReference type="Proteomes" id="UP000015105">
    <property type="component" value="Chromosome 5D"/>
</dbReference>
<evidence type="ECO:0000313" key="2">
    <source>
        <dbReference type="Proteomes" id="UP000015105"/>
    </source>
</evidence>
<name>A0A453KQF4_AEGTS</name>
<reference evidence="2" key="2">
    <citation type="journal article" date="2017" name="Nat. Plants">
        <title>The Aegilops tauschii genome reveals multiple impacts of transposons.</title>
        <authorList>
            <person name="Zhao G."/>
            <person name="Zou C."/>
            <person name="Li K."/>
            <person name="Wang K."/>
            <person name="Li T."/>
            <person name="Gao L."/>
            <person name="Zhang X."/>
            <person name="Wang H."/>
            <person name="Yang Z."/>
            <person name="Liu X."/>
            <person name="Jiang W."/>
            <person name="Mao L."/>
            <person name="Kong X."/>
            <person name="Jiao Y."/>
            <person name="Jia J."/>
        </authorList>
    </citation>
    <scope>NUCLEOTIDE SEQUENCE [LARGE SCALE GENOMIC DNA]</scope>
    <source>
        <strain evidence="2">cv. AL8/78</strain>
    </source>
</reference>
<dbReference type="Gramene" id="AET5Gv20483000.8">
    <property type="protein sequence ID" value="AET5Gv20483000.8"/>
    <property type="gene ID" value="AET5Gv20483000"/>
</dbReference>